<dbReference type="AlphaFoldDB" id="A0A367WQF3"/>
<dbReference type="PANTHER" id="PTHR30411:SF1">
    <property type="entry name" value="CYTOPLASMIC PROTEIN"/>
    <property type="match status" value="1"/>
</dbReference>
<dbReference type="CDD" id="cd04333">
    <property type="entry name" value="ProX_deacylase"/>
    <property type="match status" value="1"/>
</dbReference>
<feature type="domain" description="YbaK/aminoacyl-tRNA synthetase-associated" evidence="1">
    <location>
        <begin position="30"/>
        <end position="146"/>
    </location>
</feature>
<evidence type="ECO:0000313" key="3">
    <source>
        <dbReference type="Proteomes" id="UP000252517"/>
    </source>
</evidence>
<gene>
    <name evidence="2" type="ORF">TH25_21340</name>
</gene>
<dbReference type="Gene3D" id="3.90.960.10">
    <property type="entry name" value="YbaK/aminoacyl-tRNA synthetase-associated domain"/>
    <property type="match status" value="1"/>
</dbReference>
<dbReference type="SUPFAM" id="SSF55826">
    <property type="entry name" value="YbaK/ProRS associated domain"/>
    <property type="match status" value="1"/>
</dbReference>
<proteinExistence type="predicted"/>
<name>A0A367WQF3_9PROT</name>
<organism evidence="2 3">
    <name type="scientific">Thalassospira profundimaris</name>
    <dbReference type="NCBI Taxonomy" id="502049"/>
    <lineage>
        <taxon>Bacteria</taxon>
        <taxon>Pseudomonadati</taxon>
        <taxon>Pseudomonadota</taxon>
        <taxon>Alphaproteobacteria</taxon>
        <taxon>Rhodospirillales</taxon>
        <taxon>Thalassospiraceae</taxon>
        <taxon>Thalassospira</taxon>
    </lineage>
</organism>
<reference evidence="2 3" key="1">
    <citation type="submission" date="2014-07" db="EMBL/GenBank/DDBJ databases">
        <title>Draft genome sequence of Thalassospira profundimaris S25-3-2.</title>
        <authorList>
            <person name="Lai Q."/>
            <person name="Shao Z."/>
        </authorList>
    </citation>
    <scope>NUCLEOTIDE SEQUENCE [LARGE SCALE GENOMIC DNA]</scope>
    <source>
        <strain evidence="2 3">S25-3-2</strain>
    </source>
</reference>
<dbReference type="InterPro" id="IPR036754">
    <property type="entry name" value="YbaK/aa-tRNA-synt-asso_dom_sf"/>
</dbReference>
<dbReference type="InterPro" id="IPR007214">
    <property type="entry name" value="YbaK/aa-tRNA-synth-assoc-dom"/>
</dbReference>
<dbReference type="Pfam" id="PF04073">
    <property type="entry name" value="tRNA_edit"/>
    <property type="match status" value="1"/>
</dbReference>
<evidence type="ECO:0000313" key="2">
    <source>
        <dbReference type="EMBL" id="RCK43439.1"/>
    </source>
</evidence>
<accession>A0A367WQF3</accession>
<protein>
    <submittedName>
        <fullName evidence="2">Membrane protein</fullName>
    </submittedName>
</protein>
<sequence>MKKITPPARLASAFEKAGLTDIDVLEFPAGTRSAADAAAAVGCDISDIGKSLVFQAKNSQEPILIIMNGADRVCEKKVEALIGEPIGKADAAQVRAHTGYAIGGVPPFGHANALRTLIDEKLLAKPAIWLAAGTPSSVFKLTPDQLSHITGISAGHDVRLDSK</sequence>
<dbReference type="PANTHER" id="PTHR30411">
    <property type="entry name" value="CYTOPLASMIC PROTEIN"/>
    <property type="match status" value="1"/>
</dbReference>
<dbReference type="Proteomes" id="UP000252517">
    <property type="component" value="Unassembled WGS sequence"/>
</dbReference>
<evidence type="ECO:0000259" key="1">
    <source>
        <dbReference type="Pfam" id="PF04073"/>
    </source>
</evidence>
<dbReference type="EMBL" id="JPWH01000025">
    <property type="protein sequence ID" value="RCK43439.1"/>
    <property type="molecule type" value="Genomic_DNA"/>
</dbReference>
<comment type="caution">
    <text evidence="2">The sequence shown here is derived from an EMBL/GenBank/DDBJ whole genome shotgun (WGS) entry which is preliminary data.</text>
</comment>
<dbReference type="RefSeq" id="WP_114090159.1">
    <property type="nucleotide sequence ID" value="NZ_JPWH01000025.1"/>
</dbReference>
<dbReference type="OrthoDB" id="9798760at2"/>
<dbReference type="GO" id="GO:0002161">
    <property type="term" value="F:aminoacyl-tRNA deacylase activity"/>
    <property type="evidence" value="ECO:0007669"/>
    <property type="project" value="InterPro"/>
</dbReference>